<sequence>MSQNSVKKLKVKQESPSPTDSYPMDKLYAKLSEQHSIMQQQQEVQKVSDDEALYARGFEHQSSCSSLPITPAAEGFSAPSAPTTRCASATPGEGQPTSEEVLRLKLELAQAQNKISRLDHELANTRIINSESESGTPALVPEQDYSSVTAPSISPAAARIGVGSMGLNAPNKMPPFSREHSWMTQDDAPSDIGETMPATGLNRPRGIWNNNKSSFGTPFPQGQVMMDGAQPMPWGNNRSANYEPQFAPSGMDLYRQDRMAPDQDMMRPMGRRGNRYDNRYGSSNNFGGGFSSYGMGPTPYDLAHGYSAGPQSMMGGGMGMGMYSPYQQQSVGTVLSPHATEFTSLGASWKGETLTTDGQTYVSPTTEPLNYRRLLDRNVTCDWKYIVDKIVCNNDQQASIFLQQKLKVGTPEQKYDIVEAIVAQAYPLMVNRFGNFLVQRCFEHGTPEQVIKIAQSIRGNTLNLSMDPFGCHVVQKAFDSVPEDYKAIMVHELLRRIPETVVHRYACHVWQKLFELRWTESPPQIMKYVNEALRGMWHEVALGETGSLVVQNIFENCLEEDKRPCIEEVLVNIDLVAHGQFGNWCIQHICEHGAPADRSRAVDHVIRYAAEYSMDQFASKVVEKCLKIGGPDFLGRYLDRVCEGRLDRPRIPLIDIASDQYGNYR</sequence>
<dbReference type="PANTHER" id="PTHR12537:SF48">
    <property type="entry name" value="MEIOTIC COILED-COIL PROTEIN 2"/>
    <property type="match status" value="1"/>
</dbReference>
<feature type="repeat" description="Pumilio" evidence="3">
    <location>
        <begin position="456"/>
        <end position="491"/>
    </location>
</feature>
<evidence type="ECO:0000259" key="6">
    <source>
        <dbReference type="PROSITE" id="PS50303"/>
    </source>
</evidence>
<reference evidence="7" key="1">
    <citation type="submission" date="2023-02" db="EMBL/GenBank/DDBJ databases">
        <authorList>
            <person name="Palmer J.M."/>
        </authorList>
    </citation>
    <scope>NUCLEOTIDE SEQUENCE</scope>
    <source>
        <strain evidence="7">FW57</strain>
    </source>
</reference>
<evidence type="ECO:0000256" key="5">
    <source>
        <dbReference type="SAM" id="MobiDB-lite"/>
    </source>
</evidence>
<protein>
    <recommendedName>
        <fullName evidence="6">PUM-HD domain-containing protein</fullName>
    </recommendedName>
</protein>
<feature type="coiled-coil region" evidence="4">
    <location>
        <begin position="101"/>
        <end position="128"/>
    </location>
</feature>
<dbReference type="CDD" id="cd07920">
    <property type="entry name" value="Pumilio"/>
    <property type="match status" value="1"/>
</dbReference>
<accession>A0AAD4HVP5</accession>
<dbReference type="PROSITE" id="PS50303">
    <property type="entry name" value="PUM_HD"/>
    <property type="match status" value="1"/>
</dbReference>
<dbReference type="InterPro" id="IPR011989">
    <property type="entry name" value="ARM-like"/>
</dbReference>
<gene>
    <name evidence="7" type="ORF">NEMBOFW57_009726</name>
</gene>
<dbReference type="GO" id="GO:0003730">
    <property type="term" value="F:mRNA 3'-UTR binding"/>
    <property type="evidence" value="ECO:0007669"/>
    <property type="project" value="TreeGrafter"/>
</dbReference>
<evidence type="ECO:0000256" key="2">
    <source>
        <dbReference type="ARBA" id="ARBA00024893"/>
    </source>
</evidence>
<feature type="region of interest" description="Disordered" evidence="5">
    <location>
        <begin position="75"/>
        <end position="98"/>
    </location>
</feature>
<dbReference type="InterPro" id="IPR033133">
    <property type="entry name" value="PUM-HD"/>
</dbReference>
<dbReference type="SUPFAM" id="SSF48371">
    <property type="entry name" value="ARM repeat"/>
    <property type="match status" value="1"/>
</dbReference>
<dbReference type="InterPro" id="IPR016024">
    <property type="entry name" value="ARM-type_fold"/>
</dbReference>
<dbReference type="GO" id="GO:0005737">
    <property type="term" value="C:cytoplasm"/>
    <property type="evidence" value="ECO:0007669"/>
    <property type="project" value="TreeGrafter"/>
</dbReference>
<dbReference type="PROSITE" id="PS50302">
    <property type="entry name" value="PUM"/>
    <property type="match status" value="2"/>
</dbReference>
<dbReference type="Proteomes" id="UP001197093">
    <property type="component" value="Unassembled WGS sequence"/>
</dbReference>
<comment type="caution">
    <text evidence="7">The sequence shown here is derived from an EMBL/GenBank/DDBJ whole genome shotgun (WGS) entry which is preliminary data.</text>
</comment>
<feature type="repeat" description="Pumilio" evidence="3">
    <location>
        <begin position="420"/>
        <end position="455"/>
    </location>
</feature>
<dbReference type="SMART" id="SM00025">
    <property type="entry name" value="Pumilio"/>
    <property type="match status" value="7"/>
</dbReference>
<evidence type="ECO:0000256" key="1">
    <source>
        <dbReference type="ARBA" id="ARBA00022737"/>
    </source>
</evidence>
<feature type="domain" description="PUM-HD" evidence="6">
    <location>
        <begin position="357"/>
        <end position="665"/>
    </location>
</feature>
<dbReference type="Gene3D" id="1.25.10.10">
    <property type="entry name" value="Leucine-rich Repeat Variant"/>
    <property type="match status" value="1"/>
</dbReference>
<proteinExistence type="predicted"/>
<keyword evidence="4" id="KW-0175">Coiled coil</keyword>
<dbReference type="EMBL" id="JAHCVI010000005">
    <property type="protein sequence ID" value="KAG7285106.1"/>
    <property type="molecule type" value="Genomic_DNA"/>
</dbReference>
<dbReference type="Pfam" id="PF00806">
    <property type="entry name" value="PUF"/>
    <property type="match status" value="7"/>
</dbReference>
<evidence type="ECO:0000256" key="3">
    <source>
        <dbReference type="PROSITE-ProRule" id="PRU00317"/>
    </source>
</evidence>
<dbReference type="AlphaFoldDB" id="A0AAD4HVP5"/>
<feature type="region of interest" description="Disordered" evidence="5">
    <location>
        <begin position="1"/>
        <end position="24"/>
    </location>
</feature>
<comment type="function">
    <text evidence="2">RNA-binding nucleolar protein required for pre-rRNA processing. Involved in production of 18S rRNA and assembly of small ribosomal subunit.</text>
</comment>
<keyword evidence="8" id="KW-1185">Reference proteome</keyword>
<dbReference type="GO" id="GO:0010608">
    <property type="term" value="P:post-transcriptional regulation of gene expression"/>
    <property type="evidence" value="ECO:0007669"/>
    <property type="project" value="TreeGrafter"/>
</dbReference>
<dbReference type="PANTHER" id="PTHR12537">
    <property type="entry name" value="RNA BINDING PROTEIN PUMILIO-RELATED"/>
    <property type="match status" value="1"/>
</dbReference>
<dbReference type="InterPro" id="IPR001313">
    <property type="entry name" value="Pumilio_RNA-bd_rpt"/>
</dbReference>
<keyword evidence="1" id="KW-0677">Repeat</keyword>
<name>A0AAD4HVP5_9PEZI</name>
<organism evidence="7 8">
    <name type="scientific">Staphylotrichum longicolle</name>
    <dbReference type="NCBI Taxonomy" id="669026"/>
    <lineage>
        <taxon>Eukaryota</taxon>
        <taxon>Fungi</taxon>
        <taxon>Dikarya</taxon>
        <taxon>Ascomycota</taxon>
        <taxon>Pezizomycotina</taxon>
        <taxon>Sordariomycetes</taxon>
        <taxon>Sordariomycetidae</taxon>
        <taxon>Sordariales</taxon>
        <taxon>Chaetomiaceae</taxon>
        <taxon>Staphylotrichum</taxon>
    </lineage>
</organism>
<evidence type="ECO:0000313" key="8">
    <source>
        <dbReference type="Proteomes" id="UP001197093"/>
    </source>
</evidence>
<evidence type="ECO:0000313" key="7">
    <source>
        <dbReference type="EMBL" id="KAG7285106.1"/>
    </source>
</evidence>
<dbReference type="InterPro" id="IPR033712">
    <property type="entry name" value="Pumilio_RNA-bd"/>
</dbReference>
<evidence type="ECO:0000256" key="4">
    <source>
        <dbReference type="SAM" id="Coils"/>
    </source>
</evidence>